<organism evidence="4 5">
    <name type="scientific">Halosegnis marinus</name>
    <dbReference type="NCBI Taxonomy" id="3034023"/>
    <lineage>
        <taxon>Archaea</taxon>
        <taxon>Methanobacteriati</taxon>
        <taxon>Methanobacteriota</taxon>
        <taxon>Stenosarchaea group</taxon>
        <taxon>Halobacteria</taxon>
        <taxon>Halobacteriales</taxon>
        <taxon>Natronomonadaceae</taxon>
        <taxon>Halosegnis</taxon>
    </lineage>
</organism>
<keyword evidence="5" id="KW-1185">Reference proteome</keyword>
<dbReference type="EMBL" id="JBHTAP010000001">
    <property type="protein sequence ID" value="MFC7234779.1"/>
    <property type="molecule type" value="Genomic_DNA"/>
</dbReference>
<dbReference type="PANTHER" id="PTHR35902:SF6">
    <property type="entry name" value="CONSERVED WITHIN P. AEROPHILUM"/>
    <property type="match status" value="1"/>
</dbReference>
<comment type="caution">
    <text evidence="4">The sequence shown here is derived from an EMBL/GenBank/DDBJ whole genome shotgun (WGS) entry which is preliminary data.</text>
</comment>
<keyword evidence="2" id="KW-0812">Transmembrane</keyword>
<keyword evidence="2" id="KW-1133">Transmembrane helix</keyword>
<evidence type="ECO:0000256" key="2">
    <source>
        <dbReference type="SAM" id="Phobius"/>
    </source>
</evidence>
<sequence>MRRLLAVLFALVLVAPAVAPAAATVPDARLAVSDLTVAPATPTVGEPVTVTATVRNSGGSNSAVNLTEVRLVNRDGGTVLATTEGPGALSPGDTLAVDLTRAFTTAGTKELAVVAVGEDADNETVTVRRPLTVVVEQADPLVEFERTDPVAGAETNLSVTVSNPNTEAYRNLVVTLDAPGTGVERRTLASLAGGADATLNFTYTAPAGDTTLAARVEYVTNTGIERAGEYAETVGVAPLREDVGVAVSPAADDAGGEAAAGGIQGLLGGGAAPTGGDTLRSQGTDEGSGAPDALAVEVTNFGNAPIRDAVVVPTTEDRRLPRVAVGTLAPGESTTVEVSLAALRGPANVTATVEYATAGRTGTAAGSYDYRPPAGEIRLTGVNLSLVDGRLVVTGNAGNVGDGEVTGVVVRLLAAEGVEPAYPSRDYFVGTVEGSEFAPFELTARVDAANATSVPVEVTYRAGGEERSRVVSLPVEGVEPREEPETTGANAAVAGALVLALATVAGGAVFVARRER</sequence>
<dbReference type="InterPro" id="IPR011635">
    <property type="entry name" value="CARDB"/>
</dbReference>
<gene>
    <name evidence="4" type="ORF">ACFQJ4_05535</name>
</gene>
<feature type="domain" description="CARDB" evidence="3">
    <location>
        <begin position="30"/>
        <end position="120"/>
    </location>
</feature>
<evidence type="ECO:0000313" key="4">
    <source>
        <dbReference type="EMBL" id="MFC7234779.1"/>
    </source>
</evidence>
<dbReference type="Gene3D" id="2.60.40.10">
    <property type="entry name" value="Immunoglobulins"/>
    <property type="match status" value="2"/>
</dbReference>
<reference evidence="4 5" key="1">
    <citation type="journal article" date="2019" name="Int. J. Syst. Evol. Microbiol.">
        <title>The Global Catalogue of Microorganisms (GCM) 10K type strain sequencing project: providing services to taxonomists for standard genome sequencing and annotation.</title>
        <authorList>
            <consortium name="The Broad Institute Genomics Platform"/>
            <consortium name="The Broad Institute Genome Sequencing Center for Infectious Disease"/>
            <person name="Wu L."/>
            <person name="Ma J."/>
        </authorList>
    </citation>
    <scope>NUCLEOTIDE SEQUENCE [LARGE SCALE GENOMIC DNA]</scope>
    <source>
        <strain evidence="4 5">DT85</strain>
    </source>
</reference>
<dbReference type="PANTHER" id="PTHR35902">
    <property type="entry name" value="S-LAYER DOMAIN-LIKE PROTEIN-RELATED"/>
    <property type="match status" value="1"/>
</dbReference>
<feature type="transmembrane region" description="Helical" evidence="2">
    <location>
        <begin position="491"/>
        <end position="512"/>
    </location>
</feature>
<dbReference type="RefSeq" id="WP_276235801.1">
    <property type="nucleotide sequence ID" value="NZ_CP119802.1"/>
</dbReference>
<dbReference type="Pfam" id="PF07705">
    <property type="entry name" value="CARDB"/>
    <property type="match status" value="2"/>
</dbReference>
<feature type="domain" description="CARDB" evidence="3">
    <location>
        <begin position="145"/>
        <end position="217"/>
    </location>
</feature>
<accession>A0ABD5ZMH3</accession>
<dbReference type="AlphaFoldDB" id="A0ABD5ZMH3"/>
<keyword evidence="2" id="KW-0472">Membrane</keyword>
<protein>
    <submittedName>
        <fullName evidence="4">CARDB domain-containing protein</fullName>
    </submittedName>
</protein>
<name>A0ABD5ZMH3_9EURY</name>
<evidence type="ECO:0000256" key="1">
    <source>
        <dbReference type="SAM" id="MobiDB-lite"/>
    </source>
</evidence>
<dbReference type="GeneID" id="79266450"/>
<proteinExistence type="predicted"/>
<dbReference type="InterPro" id="IPR013783">
    <property type="entry name" value="Ig-like_fold"/>
</dbReference>
<evidence type="ECO:0000259" key="3">
    <source>
        <dbReference type="Pfam" id="PF07705"/>
    </source>
</evidence>
<evidence type="ECO:0000313" key="5">
    <source>
        <dbReference type="Proteomes" id="UP001596398"/>
    </source>
</evidence>
<feature type="region of interest" description="Disordered" evidence="1">
    <location>
        <begin position="269"/>
        <end position="291"/>
    </location>
</feature>
<dbReference type="Proteomes" id="UP001596398">
    <property type="component" value="Unassembled WGS sequence"/>
</dbReference>